<name>A0A1I6HV55_9EURY</name>
<protein>
    <submittedName>
        <fullName evidence="2">Uncharacterized protein</fullName>
    </submittedName>
</protein>
<dbReference type="Proteomes" id="UP000243250">
    <property type="component" value="Unassembled WGS sequence"/>
</dbReference>
<evidence type="ECO:0000313" key="3">
    <source>
        <dbReference type="Proteomes" id="UP000243250"/>
    </source>
</evidence>
<dbReference type="EMBL" id="FOYS01000004">
    <property type="protein sequence ID" value="SFR58314.1"/>
    <property type="molecule type" value="Genomic_DNA"/>
</dbReference>
<feature type="coiled-coil region" evidence="1">
    <location>
        <begin position="822"/>
        <end position="849"/>
    </location>
</feature>
<dbReference type="STRING" id="555875.SAMN04488124_2496"/>
<dbReference type="AlphaFoldDB" id="A0A1I6HV55"/>
<accession>A0A1I6HV55</accession>
<keyword evidence="1" id="KW-0175">Coiled coil</keyword>
<organism evidence="2 3">
    <name type="scientific">Halogeometricum limi</name>
    <dbReference type="NCBI Taxonomy" id="555875"/>
    <lineage>
        <taxon>Archaea</taxon>
        <taxon>Methanobacteriati</taxon>
        <taxon>Methanobacteriota</taxon>
        <taxon>Stenosarchaea group</taxon>
        <taxon>Halobacteria</taxon>
        <taxon>Halobacteriales</taxon>
        <taxon>Haloferacaceae</taxon>
        <taxon>Halogeometricum</taxon>
    </lineage>
</organism>
<gene>
    <name evidence="2" type="ORF">SAMN04488124_2496</name>
</gene>
<reference evidence="3" key="1">
    <citation type="submission" date="2016-10" db="EMBL/GenBank/DDBJ databases">
        <authorList>
            <person name="Varghese N."/>
            <person name="Submissions S."/>
        </authorList>
    </citation>
    <scope>NUCLEOTIDE SEQUENCE [LARGE SCALE GENOMIC DNA]</scope>
    <source>
        <strain evidence="3">CGMCC 1.8711</strain>
    </source>
</reference>
<evidence type="ECO:0000256" key="1">
    <source>
        <dbReference type="SAM" id="Coils"/>
    </source>
</evidence>
<proteinExistence type="predicted"/>
<evidence type="ECO:0000313" key="2">
    <source>
        <dbReference type="EMBL" id="SFR58314.1"/>
    </source>
</evidence>
<feature type="coiled-coil region" evidence="1">
    <location>
        <begin position="721"/>
        <end position="763"/>
    </location>
</feature>
<sequence length="1139" mass="130663">MNEDLPAEVLVEFFLKATDLVQEAGYEGLVVFPDEVQQFFKKHSYSHAEEELRSIIWGFNPRTVSFGMMFSIPDEQLAVINERGADILDRVRENNLLLNLTSTYDHEFPKRLWDHYAEKYEFEDYKDEIIPEETLIAIGQYATRDDLSRGPRTVIDAMGLAVTQYIESESTFTPIEYIEAYIDNRLRFTEPQQKVRGAVAEAMAADVAETEDHERAIKLMAAFPNGVTEDVSATYGLKDTIEELSQELQGTLLTYYADGFTLVDIVEGDPDISVGSEVLRDFWREFEENDEDVADAIKAFNDHVIPKLLPSRGRGQSKTGWTVRESNQLHAQTLESYREGTFDPNYPNRGLYVRVTGRQQDIGDVYSENGIDSDADLKLGFYLDHKYLVEEGLNELEENETYQIVLDLKETLMKGDLPQRIRKLKDYMNPRSVTPLLMLALTSRINRELNSEEDNMTLAEVQSLENLRENLITETIEILFDDELRNQAPGHIRIRRLRERMVDDLFRSVMRNQYPNYHTLYKGNSITKLVGEYTSALESSVLNLGLTQKQGRRSVVVDKDALGDAFNVKNHSSLRTKLTSKYEDLIDLDWGHGDADTAEITFALHPLEQVILENFPEDEAGATLSKTKATAIAEKEGYTDEEFDQILRLLTARQYLDEEDGSLVRVETAVRKEDIEPDLEQALSRLDRVPKESSSAEQLKDTGERILTQIENTSPDDEGTLEDLREEVTNLKRSVDEEIKSQFHSNQRALEELSDRAESLKRRSESDLLDKVEVPATFNRHLNKQRTKINNQLEYQGSRAGNVASKIDKTLNDTQNPNVETVIELSETRENEKSRLEEIEGEIEKQEQYCGGFEDWRTLAGRAVDLDERIMRFTERSGEDEFENKLDRLLTRIAEQFSEHGRELLTAADTYQGEFKAIQDEFDERVGQKRKAFEREKERLENILSTANGGHPGLRVQFSEADPDQSYDNLETEFLDTLNSDVIDPMESRLSDMQRTVSRSKRFQTVPRGAEIDEIAHELESQYEALSEVSESTTDWSLQNSEEVGSEIADNLAEIRRQVDTLSDEVDALNRPVRPKSDDIQELYEKLDFGEQIQLDEILESQGEEAEDPEEIAVKLAKLFKLNLLDLSVQKRFRDLPEK</sequence>
<keyword evidence="3" id="KW-1185">Reference proteome</keyword>